<name>A0ABR1RQG9_9PEZI</name>
<feature type="region of interest" description="Disordered" evidence="1">
    <location>
        <begin position="35"/>
        <end position="54"/>
    </location>
</feature>
<feature type="region of interest" description="Disordered" evidence="1">
    <location>
        <begin position="359"/>
        <end position="381"/>
    </location>
</feature>
<feature type="compositionally biased region" description="Low complexity" evidence="1">
    <location>
        <begin position="300"/>
        <end position="317"/>
    </location>
</feature>
<comment type="caution">
    <text evidence="2">The sequence shown here is derived from an EMBL/GenBank/DDBJ whole genome shotgun (WGS) entry which is preliminary data.</text>
</comment>
<organism evidence="2 3">
    <name type="scientific">Apiospora marii</name>
    <dbReference type="NCBI Taxonomy" id="335849"/>
    <lineage>
        <taxon>Eukaryota</taxon>
        <taxon>Fungi</taxon>
        <taxon>Dikarya</taxon>
        <taxon>Ascomycota</taxon>
        <taxon>Pezizomycotina</taxon>
        <taxon>Sordariomycetes</taxon>
        <taxon>Xylariomycetidae</taxon>
        <taxon>Amphisphaeriales</taxon>
        <taxon>Apiosporaceae</taxon>
        <taxon>Apiospora</taxon>
    </lineage>
</organism>
<gene>
    <name evidence="2" type="ORF">PG991_008297</name>
</gene>
<feature type="region of interest" description="Disordered" evidence="1">
    <location>
        <begin position="1"/>
        <end position="27"/>
    </location>
</feature>
<dbReference type="Proteomes" id="UP001396898">
    <property type="component" value="Unassembled WGS sequence"/>
</dbReference>
<keyword evidence="3" id="KW-1185">Reference proteome</keyword>
<reference evidence="2 3" key="1">
    <citation type="submission" date="2023-01" db="EMBL/GenBank/DDBJ databases">
        <title>Analysis of 21 Apiospora genomes using comparative genomics revels a genus with tremendous synthesis potential of carbohydrate active enzymes and secondary metabolites.</title>
        <authorList>
            <person name="Sorensen T."/>
        </authorList>
    </citation>
    <scope>NUCLEOTIDE SEQUENCE [LARGE SCALE GENOMIC DNA]</scope>
    <source>
        <strain evidence="2 3">CBS 20057</strain>
    </source>
</reference>
<sequence length="437" mass="47808">MAASATQQHDGGEGPPGTSSSPASPRPAIAKLARSAPSPVLVHHRRPQSSTFSPTCTHMTMTRLYEPNFGWLYRCTQDREFMIEDLMEKGLPVSFDLLGASFADRKPVPSPRGPALRKDPLSFLTEIAADDLKSYTPQQIKTILEQREKLHKILRRQPRHTLRRSYYYPSSGSRLNVGSTLPIGPAEYEELCDQKKPWVASEAQECQFKCCHACRPTCEQRASLSLDGIAKGDIPPTAISGFGFHLQGSRPVMDAGTVQNIGYRAVPWPHALPIDDSASSMWSSFMDMIDDDDAVHTALPDTASMPTTPTTDTASTSVFTSENPDYPTHNVDSTPHSDWTSPRTLPDFFDLDLDAHSIEDSADEPLLGSGTPRRPSTPDEDAFLHMKPSLREKASSAMMEAELEEGCFHEAPLEVADGIAVTEESVGLGVADVTAQV</sequence>
<evidence type="ECO:0000256" key="1">
    <source>
        <dbReference type="SAM" id="MobiDB-lite"/>
    </source>
</evidence>
<proteinExistence type="predicted"/>
<feature type="region of interest" description="Disordered" evidence="1">
    <location>
        <begin position="298"/>
        <end position="341"/>
    </location>
</feature>
<dbReference type="EMBL" id="JAQQWI010000011">
    <property type="protein sequence ID" value="KAK8017221.1"/>
    <property type="molecule type" value="Genomic_DNA"/>
</dbReference>
<evidence type="ECO:0000313" key="2">
    <source>
        <dbReference type="EMBL" id="KAK8017221.1"/>
    </source>
</evidence>
<evidence type="ECO:0000313" key="3">
    <source>
        <dbReference type="Proteomes" id="UP001396898"/>
    </source>
</evidence>
<feature type="compositionally biased region" description="Polar residues" evidence="1">
    <location>
        <begin position="330"/>
        <end position="341"/>
    </location>
</feature>
<accession>A0ABR1RQG9</accession>
<protein>
    <submittedName>
        <fullName evidence="2">Uncharacterized protein</fullName>
    </submittedName>
</protein>